<dbReference type="PANTHER" id="PTHR36120:SF1">
    <property type="entry name" value="L-FUCOSE ISOMERASE C-TERMINAL DOMAIN-CONTAINING PROTEIN"/>
    <property type="match status" value="1"/>
</dbReference>
<evidence type="ECO:0000256" key="1">
    <source>
        <dbReference type="ARBA" id="ARBA00023235"/>
    </source>
</evidence>
<dbReference type="OrthoDB" id="5838738at2"/>
<sequence>MSRQLNLGFITTLSGRWPRELPEKRREEYGSWLQDKLAQVNIIKADRLGDSPQALEAIANDFKARAVDAIVMVYGAFTGDDAPAYLAEILGVPIILWAPKEPEFDKDTRLWANALVAVTMNSAALKKLGHTCYAVYGDKEDPATASKVIELVSAYATVKKLRGTMLGLLGYRPTAFYNCSFDESLIRKVFGIRMEETDLKVVFDKMDSIPREIYEKDMSHMASAYATDQLPDKHLENHSKLYLALKEVVKQQGYDFATIKCWPEMGNLHTTPCAVLGRLADDGVHIGCEGDVDAEITQIVQNYLTGLPTFITDMINVDEAKNIMTFWHCGNAAPSLRNPNREYSINNHPLAGQGTAFYGSLKEGKVTIARFCNINGTYKLFLLRGCAVDMDRYTKGVMANVKVETPVIKIVEQIWEEGIPHHYSIVWDDIADKMISVCKLLNIEVLEM</sequence>
<keyword evidence="5" id="KW-1185">Reference proteome</keyword>
<feature type="domain" description="L-fucose isomerase C-terminal" evidence="3">
    <location>
        <begin position="328"/>
        <end position="448"/>
    </location>
</feature>
<dbReference type="EMBL" id="UPPP01000079">
    <property type="protein sequence ID" value="VBB07742.1"/>
    <property type="molecule type" value="Genomic_DNA"/>
</dbReference>
<dbReference type="GO" id="GO:0006004">
    <property type="term" value="P:fucose metabolic process"/>
    <property type="evidence" value="ECO:0007669"/>
    <property type="project" value="InterPro"/>
</dbReference>
<dbReference type="PANTHER" id="PTHR36120">
    <property type="entry name" value="FUCOSE ISOMERASE"/>
    <property type="match status" value="1"/>
</dbReference>
<evidence type="ECO:0000313" key="4">
    <source>
        <dbReference type="EMBL" id="VBB07742.1"/>
    </source>
</evidence>
<accession>A0A498RBW1</accession>
<evidence type="ECO:0000313" key="5">
    <source>
        <dbReference type="Proteomes" id="UP000277811"/>
    </source>
</evidence>
<name>A0A498RBW1_9FIRM</name>
<dbReference type="RefSeq" id="WP_122628671.1">
    <property type="nucleotide sequence ID" value="NZ_UPPP01000079.1"/>
</dbReference>
<proteinExistence type="predicted"/>
<keyword evidence="1 4" id="KW-0413">Isomerase</keyword>
<dbReference type="Proteomes" id="UP000277811">
    <property type="component" value="Unassembled WGS sequence"/>
</dbReference>
<dbReference type="AlphaFoldDB" id="A0A498RBW1"/>
<evidence type="ECO:0000259" key="3">
    <source>
        <dbReference type="Pfam" id="PF02952"/>
    </source>
</evidence>
<dbReference type="GO" id="GO:0008736">
    <property type="term" value="F:L-fucose isomerase activity"/>
    <property type="evidence" value="ECO:0007669"/>
    <property type="project" value="InterPro"/>
</dbReference>
<reference evidence="4 5" key="1">
    <citation type="submission" date="2018-06" db="EMBL/GenBank/DDBJ databases">
        <authorList>
            <person name="Strepis N."/>
        </authorList>
    </citation>
    <scope>NUCLEOTIDE SEQUENCE [LARGE SCALE GENOMIC DNA]</scope>
    <source>
        <strain evidence="4">LUCI</strain>
    </source>
</reference>
<gene>
    <name evidence="4" type="ORF">LUCI_3007</name>
</gene>
<organism evidence="4 5">
    <name type="scientific">Lucifera butyrica</name>
    <dbReference type="NCBI Taxonomy" id="1351585"/>
    <lineage>
        <taxon>Bacteria</taxon>
        <taxon>Bacillati</taxon>
        <taxon>Bacillota</taxon>
        <taxon>Negativicutes</taxon>
        <taxon>Veillonellales</taxon>
        <taxon>Veillonellaceae</taxon>
        <taxon>Lucifera</taxon>
    </lineage>
</organism>
<dbReference type="SUPFAM" id="SSF53743">
    <property type="entry name" value="FucI/AraA N-terminal and middle domains"/>
    <property type="match status" value="1"/>
</dbReference>
<dbReference type="InterPro" id="IPR009015">
    <property type="entry name" value="Fucose_isomerase_N/cen_sf"/>
</dbReference>
<dbReference type="Pfam" id="PF02952">
    <property type="entry name" value="Fucose_iso_C"/>
    <property type="match status" value="1"/>
</dbReference>
<protein>
    <submittedName>
        <fullName evidence="4">L-arabinose isomerase</fullName>
    </submittedName>
</protein>
<dbReference type="InterPro" id="IPR015888">
    <property type="entry name" value="Fuc_isomerase_C"/>
</dbReference>
<dbReference type="GO" id="GO:0005737">
    <property type="term" value="C:cytoplasm"/>
    <property type="evidence" value="ECO:0007669"/>
    <property type="project" value="InterPro"/>
</dbReference>
<keyword evidence="2" id="KW-0119">Carbohydrate metabolism</keyword>
<evidence type="ECO:0000256" key="2">
    <source>
        <dbReference type="ARBA" id="ARBA00023277"/>
    </source>
</evidence>